<dbReference type="InterPro" id="IPR000878">
    <property type="entry name" value="4pyrrol_Mease"/>
</dbReference>
<dbReference type="STRING" id="589385.SAMN05421504_1011394"/>
<evidence type="ECO:0000313" key="7">
    <source>
        <dbReference type="EMBL" id="SDW74294.1"/>
    </source>
</evidence>
<dbReference type="InterPro" id="IPR012797">
    <property type="entry name" value="CobF"/>
</dbReference>
<dbReference type="InterPro" id="IPR014777">
    <property type="entry name" value="4pyrrole_Mease_sub1"/>
</dbReference>
<dbReference type="Gene3D" id="3.30.950.10">
    <property type="entry name" value="Methyltransferase, Cobalt-precorrin-4 Transmethylase, Domain 2"/>
    <property type="match status" value="1"/>
</dbReference>
<keyword evidence="2" id="KW-0169">Cobalamin biosynthesis</keyword>
<dbReference type="PANTHER" id="PTHR43467:SF1">
    <property type="entry name" value="PRECORRIN-6A SYNTHASE [DEACETYLATING]"/>
    <property type="match status" value="1"/>
</dbReference>
<reference evidence="7 8" key="1">
    <citation type="submission" date="2016-10" db="EMBL/GenBank/DDBJ databases">
        <authorList>
            <person name="de Groot N.N."/>
        </authorList>
    </citation>
    <scope>NUCLEOTIDE SEQUENCE [LARGE SCALE GENOMIC DNA]</scope>
    <source>
        <strain evidence="7 8">CPCC 202699</strain>
    </source>
</reference>
<dbReference type="GO" id="GO:0032259">
    <property type="term" value="P:methylation"/>
    <property type="evidence" value="ECO:0007669"/>
    <property type="project" value="UniProtKB-KW"/>
</dbReference>
<gene>
    <name evidence="7" type="ORF">SAMN05421504_1011394</name>
</gene>
<dbReference type="PIRSF" id="PIRSF036525">
    <property type="entry name" value="CobF"/>
    <property type="match status" value="1"/>
</dbReference>
<comment type="pathway">
    <text evidence="1">Cofactor biosynthesis; adenosylcobalamin biosynthesis.</text>
</comment>
<accession>A0A1H2W236</accession>
<dbReference type="SUPFAM" id="SSF53790">
    <property type="entry name" value="Tetrapyrrole methylase"/>
    <property type="match status" value="1"/>
</dbReference>
<dbReference type="RefSeq" id="WP_091287649.1">
    <property type="nucleotide sequence ID" value="NZ_FNON01000001.1"/>
</dbReference>
<dbReference type="InterPro" id="IPR014776">
    <property type="entry name" value="4pyrrole_Mease_sub2"/>
</dbReference>
<dbReference type="Gene3D" id="3.40.1010.10">
    <property type="entry name" value="Cobalt-precorrin-4 Transmethylase, Domain 1"/>
    <property type="match status" value="1"/>
</dbReference>
<keyword evidence="3" id="KW-0489">Methyltransferase</keyword>
<dbReference type="GO" id="GO:0009236">
    <property type="term" value="P:cobalamin biosynthetic process"/>
    <property type="evidence" value="ECO:0007669"/>
    <property type="project" value="UniProtKB-KW"/>
</dbReference>
<dbReference type="EMBL" id="FNON01000001">
    <property type="protein sequence ID" value="SDW74294.1"/>
    <property type="molecule type" value="Genomic_DNA"/>
</dbReference>
<keyword evidence="5" id="KW-0949">S-adenosyl-L-methionine</keyword>
<evidence type="ECO:0000256" key="4">
    <source>
        <dbReference type="ARBA" id="ARBA00022679"/>
    </source>
</evidence>
<organism evidence="7 8">
    <name type="scientific">Amycolatopsis xylanica</name>
    <dbReference type="NCBI Taxonomy" id="589385"/>
    <lineage>
        <taxon>Bacteria</taxon>
        <taxon>Bacillati</taxon>
        <taxon>Actinomycetota</taxon>
        <taxon>Actinomycetes</taxon>
        <taxon>Pseudonocardiales</taxon>
        <taxon>Pseudonocardiaceae</taxon>
        <taxon>Amycolatopsis</taxon>
    </lineage>
</organism>
<dbReference type="InterPro" id="IPR035996">
    <property type="entry name" value="4pyrrol_Methylase_sf"/>
</dbReference>
<evidence type="ECO:0000259" key="6">
    <source>
        <dbReference type="Pfam" id="PF00590"/>
    </source>
</evidence>
<evidence type="ECO:0000256" key="5">
    <source>
        <dbReference type="ARBA" id="ARBA00022691"/>
    </source>
</evidence>
<protein>
    <submittedName>
        <fullName evidence="7">Precorrin-6A synthase</fullName>
    </submittedName>
</protein>
<dbReference type="GO" id="GO:0043819">
    <property type="term" value="F:precorrin-6A synthase (deacetylating) activity"/>
    <property type="evidence" value="ECO:0007669"/>
    <property type="project" value="InterPro"/>
</dbReference>
<feature type="domain" description="Tetrapyrrole methylase" evidence="6">
    <location>
        <begin position="4"/>
        <end position="229"/>
    </location>
</feature>
<dbReference type="OrthoDB" id="9787471at2"/>
<dbReference type="CDD" id="cd11643">
    <property type="entry name" value="Precorrin-6A-synthase"/>
    <property type="match status" value="1"/>
</dbReference>
<dbReference type="PANTHER" id="PTHR43467">
    <property type="entry name" value="COBALT-PRECORRIN-2 C(20)-METHYLTRANSFERASE"/>
    <property type="match status" value="1"/>
</dbReference>
<dbReference type="Proteomes" id="UP000199515">
    <property type="component" value="Unassembled WGS sequence"/>
</dbReference>
<evidence type="ECO:0000256" key="2">
    <source>
        <dbReference type="ARBA" id="ARBA00022573"/>
    </source>
</evidence>
<evidence type="ECO:0000256" key="3">
    <source>
        <dbReference type="ARBA" id="ARBA00022603"/>
    </source>
</evidence>
<evidence type="ECO:0000313" key="8">
    <source>
        <dbReference type="Proteomes" id="UP000199515"/>
    </source>
</evidence>
<keyword evidence="4" id="KW-0808">Transferase</keyword>
<dbReference type="Pfam" id="PF00590">
    <property type="entry name" value="TP_methylase"/>
    <property type="match status" value="1"/>
</dbReference>
<keyword evidence="8" id="KW-1185">Reference proteome</keyword>
<proteinExistence type="predicted"/>
<name>A0A1H2W236_9PSEU</name>
<sequence>MRTVLVIGIGAGDPDMITLQAVRALNRVDVIMVLDKGKESRQLVEFREEICRRHLRERPYRIVEIPDPRRPRRADGLSLTEYEAAVRDWHAKRAKALEATLLEDVPEDGCAAFLVIGDPSLYDSTIRVVHNILDRGNVEFDWEVIPGITSLQALTARHRVPLNQIGEQVVITTGRRLTADPSPPEGTTAVMLDDALACQAIDDPGVRIYWGANIGTPEEVLRSGPLTEVIEEIVAARAELRERTGWVLDTYLLRRE</sequence>
<dbReference type="NCBIfam" id="TIGR02434">
    <property type="entry name" value="CobF"/>
    <property type="match status" value="1"/>
</dbReference>
<dbReference type="AlphaFoldDB" id="A0A1H2W236"/>
<evidence type="ECO:0000256" key="1">
    <source>
        <dbReference type="ARBA" id="ARBA00004953"/>
    </source>
</evidence>